<keyword evidence="2" id="KW-1185">Reference proteome</keyword>
<reference evidence="1 2" key="1">
    <citation type="journal article" date="2017" name="Int J Environ Stud">
        <title>Does the Miocene-Pliocene relict legume Oxytropis triphylla form nitrogen-fixing nodules with a combination of bacterial strains?</title>
        <authorList>
            <person name="Safronova V."/>
            <person name="Belimov A."/>
            <person name="Sazanova A."/>
            <person name="Kuznetsova I."/>
            <person name="Popova J."/>
            <person name="Andronov E."/>
            <person name="Verkhozina A."/>
            <person name="Tikhonovich I."/>
        </authorList>
    </citation>
    <scope>NUCLEOTIDE SEQUENCE [LARGE SCALE GENOMIC DNA]</scope>
    <source>
        <strain evidence="1 2">Tri-38</strain>
    </source>
</reference>
<name>A0A2N9W064_9HYPH</name>
<dbReference type="OrthoDB" id="8456967at2"/>
<proteinExistence type="predicted"/>
<evidence type="ECO:0000313" key="2">
    <source>
        <dbReference type="Proteomes" id="UP000232163"/>
    </source>
</evidence>
<comment type="caution">
    <text evidence="1">The sequence shown here is derived from an EMBL/GenBank/DDBJ whole genome shotgun (WGS) entry which is preliminary data.</text>
</comment>
<evidence type="ECO:0000313" key="1">
    <source>
        <dbReference type="EMBL" id="PIO45132.1"/>
    </source>
</evidence>
<dbReference type="AlphaFoldDB" id="A0A2N9W064"/>
<accession>A0A2N9W064</accession>
<protein>
    <submittedName>
        <fullName evidence="1">Uncharacterized protein</fullName>
    </submittedName>
</protein>
<dbReference type="Proteomes" id="UP000232163">
    <property type="component" value="Unassembled WGS sequence"/>
</dbReference>
<sequence length="182" mass="21481">MITASIDYRQYYDLERYLLEVVGPNFRNSGAIEPIGFFSILVWKANRKKTHQRDRLIKKSGTFERAVAAIAEGLFRAPDEREQLRFLMQDWDFRLPTATAILTILYPEQFTVYDFRVGEEVGIKLANRTNFDSIWDGYNQFRKRVRGQAPEGFSLRDCDRYLWGHSWYKANLKFMSATTDIR</sequence>
<dbReference type="RefSeq" id="WP_099997930.1">
    <property type="nucleotide sequence ID" value="NZ_CP017940.1"/>
</dbReference>
<dbReference type="EMBL" id="MZMT01000023">
    <property type="protein sequence ID" value="PIO45132.1"/>
    <property type="molecule type" value="Genomic_DNA"/>
</dbReference>
<organism evidence="1 2">
    <name type="scientific">Phyllobacterium zundukense</name>
    <dbReference type="NCBI Taxonomy" id="1867719"/>
    <lineage>
        <taxon>Bacteria</taxon>
        <taxon>Pseudomonadati</taxon>
        <taxon>Pseudomonadota</taxon>
        <taxon>Alphaproteobacteria</taxon>
        <taxon>Hyphomicrobiales</taxon>
        <taxon>Phyllobacteriaceae</taxon>
        <taxon>Phyllobacterium</taxon>
    </lineage>
</organism>
<gene>
    <name evidence="1" type="ORF">B5P45_08795</name>
</gene>